<dbReference type="RefSeq" id="WP_055038915.1">
    <property type="nucleotide sequence ID" value="NZ_AP014854.2"/>
</dbReference>
<proteinExistence type="predicted"/>
<dbReference type="InterPro" id="IPR017939">
    <property type="entry name" value="G-Glutamylcylcotransferase"/>
</dbReference>
<keyword evidence="5" id="KW-1185">Reference proteome</keyword>
<dbReference type="InterPro" id="IPR013024">
    <property type="entry name" value="GGCT-like"/>
</dbReference>
<dbReference type="OrthoDB" id="141582at2"/>
<reference evidence="4" key="2">
    <citation type="submission" date="2015-11" db="EMBL/GenBank/DDBJ databases">
        <authorList>
            <person name="Zhang Y."/>
            <person name="Guo Z."/>
        </authorList>
    </citation>
    <scope>NUCLEOTIDE SEQUENCE</scope>
    <source>
        <strain evidence="4">1</strain>
    </source>
</reference>
<sequence length="180" mass="19495">MLSKRKPTKILYFAYGPTMNPALMAEICPGAVAVAPAALPDHELAFFGHSDTWDGAEKTLVCRPGATAWGMLYRLSASDLDRLDAHQGAKADGSGPYFHFPTEALGADRQRHDVVFYKRSINGEPRLPSTDYVAHIIAGAEAHHLPQDYIDRLRRLPARAASYGVPLRRAGAGHAVGCAC</sequence>
<gene>
    <name evidence="3" type="ORF">BV133_1785</name>
    <name evidence="4" type="ORF">BVIRIDIS_23430</name>
</gene>
<reference evidence="3" key="1">
    <citation type="journal article" date="2015" name="Genome Announc.">
        <title>Complete Genome Sequence of the Bacteriochlorophyll b-Producing Photosynthetic Bacterium Blastochloris viridis.</title>
        <authorList>
            <person name="Tsukatani Y."/>
            <person name="Hirose Y."/>
            <person name="Harada J."/>
            <person name="Misawa N."/>
            <person name="Mori K."/>
            <person name="Inoue K."/>
            <person name="Tamiaki H."/>
        </authorList>
    </citation>
    <scope>NUCLEOTIDE SEQUENCE [LARGE SCALE GENOMIC DNA]</scope>
    <source>
        <strain evidence="3">DSM 133</strain>
    </source>
</reference>
<dbReference type="AlphaFoldDB" id="A0A0H5BPJ1"/>
<protein>
    <submittedName>
        <fullName evidence="3">AnfR protein</fullName>
    </submittedName>
</protein>
<dbReference type="PANTHER" id="PTHR12935">
    <property type="entry name" value="GAMMA-GLUTAMYLCYCLOTRANSFERASE"/>
    <property type="match status" value="1"/>
</dbReference>
<reference evidence="5" key="3">
    <citation type="journal article" date="2016" name="Genome Announc.">
        <title>Revised genome sequence of the purple photosynthetic bacterium Blastochloris viridis.</title>
        <authorList>
            <person name="Liu L.N."/>
            <person name="Faulkner M."/>
            <person name="Liu X."/>
            <person name="Huang F."/>
            <person name="Darby A.C."/>
            <person name="Hall N."/>
        </authorList>
    </citation>
    <scope>NUCLEOTIDE SEQUENCE [LARGE SCALE GENOMIC DNA]</scope>
    <source>
        <strain evidence="5">ATCC 19567 / DSM 133 / F</strain>
    </source>
</reference>
<dbReference type="KEGG" id="bvr:BVIR_2898"/>
<dbReference type="Proteomes" id="UP000065734">
    <property type="component" value="Chromosome I"/>
</dbReference>
<name>A0A0H5BPJ1_BLAVI</name>
<dbReference type="PANTHER" id="PTHR12935:SF0">
    <property type="entry name" value="GAMMA-GLUTAMYLCYCLOTRANSFERASE"/>
    <property type="match status" value="1"/>
</dbReference>
<dbReference type="EMBL" id="LN907867">
    <property type="protein sequence ID" value="CUU43324.1"/>
    <property type="molecule type" value="Genomic_DNA"/>
</dbReference>
<feature type="binding site" evidence="2">
    <location>
        <position position="132"/>
    </location>
    <ligand>
        <name>substrate</name>
    </ligand>
</feature>
<accession>A0A0H5BPJ1</accession>
<evidence type="ECO:0000313" key="5">
    <source>
        <dbReference type="Proteomes" id="UP000065734"/>
    </source>
</evidence>
<dbReference type="SUPFAM" id="SSF110857">
    <property type="entry name" value="Gamma-glutamyl cyclotransferase-like"/>
    <property type="match status" value="1"/>
</dbReference>
<dbReference type="Pfam" id="PF13772">
    <property type="entry name" value="AIG2_2"/>
    <property type="match status" value="1"/>
</dbReference>
<evidence type="ECO:0000256" key="2">
    <source>
        <dbReference type="PIRSR" id="PIRSR617939-2"/>
    </source>
</evidence>
<evidence type="ECO:0000313" key="3">
    <source>
        <dbReference type="EMBL" id="BAR99378.1"/>
    </source>
</evidence>
<dbReference type="Gene3D" id="3.10.490.10">
    <property type="entry name" value="Gamma-glutamyl cyclotransferase-like"/>
    <property type="match status" value="1"/>
</dbReference>
<dbReference type="EMBL" id="AP014854">
    <property type="protein sequence ID" value="BAR99378.1"/>
    <property type="molecule type" value="Genomic_DNA"/>
</dbReference>
<dbReference type="STRING" id="1079.BVIR_2898"/>
<organism evidence="4 5">
    <name type="scientific">Blastochloris viridis</name>
    <name type="common">Rhodopseudomonas viridis</name>
    <dbReference type="NCBI Taxonomy" id="1079"/>
    <lineage>
        <taxon>Bacteria</taxon>
        <taxon>Pseudomonadati</taxon>
        <taxon>Pseudomonadota</taxon>
        <taxon>Alphaproteobacteria</taxon>
        <taxon>Hyphomicrobiales</taxon>
        <taxon>Blastochloridaceae</taxon>
        <taxon>Blastochloris</taxon>
    </lineage>
</organism>
<keyword evidence="1" id="KW-0456">Lyase</keyword>
<dbReference type="GO" id="GO:0003839">
    <property type="term" value="F:gamma-glutamylcyclotransferase activity"/>
    <property type="evidence" value="ECO:0007669"/>
    <property type="project" value="InterPro"/>
</dbReference>
<evidence type="ECO:0000313" key="4">
    <source>
        <dbReference type="EMBL" id="CUU43324.1"/>
    </source>
</evidence>
<evidence type="ECO:0000256" key="1">
    <source>
        <dbReference type="ARBA" id="ARBA00023239"/>
    </source>
</evidence>
<dbReference type="InterPro" id="IPR036568">
    <property type="entry name" value="GGCT-like_sf"/>
</dbReference>
<dbReference type="CDD" id="cd06661">
    <property type="entry name" value="GGCT_like"/>
    <property type="match status" value="1"/>
</dbReference>